<evidence type="ECO:0000313" key="3">
    <source>
        <dbReference type="Proteomes" id="UP001500523"/>
    </source>
</evidence>
<dbReference type="Pfam" id="PF13450">
    <property type="entry name" value="NAD_binding_8"/>
    <property type="match status" value="1"/>
</dbReference>
<accession>A0ABP7DHQ8</accession>
<sequence>MRIGIVGAGMAGLSCATALVEAGHDVVVFDKGRGPGGRMSTRRLTTDLGEIGFDHGAQYMTARDPVFVARIERWADSGHVARWAAAGDDAWVGTPAMNAPIRDLAAHLDVRWHRRIDRLTRTGDGWTCHGDDVDATPFDAAIVAVPAEQVAPLVEAHRPDWAGQARATPSDPCWTVMAAYDRRLPIGADRLTDRGIIASAVRNSSKPGRAGAEAWVLQATAAWSTEHIEDDPATVERTLIAAFAADSGVDLPSPVATSAHRWRYAKSGRLGQDALWDGGQRLGVCGDWLPGSRVEAAWLSGRRLAGMVAPPA</sequence>
<comment type="caution">
    <text evidence="2">The sequence shown here is derived from an EMBL/GenBank/DDBJ whole genome shotgun (WGS) entry which is preliminary data.</text>
</comment>
<dbReference type="PANTHER" id="PTHR16128">
    <property type="entry name" value="FAD/NAD(P)-BINDING OXIDOREDUCTASE FAMILY PROTEIN"/>
    <property type="match status" value="1"/>
</dbReference>
<dbReference type="InterPro" id="IPR002937">
    <property type="entry name" value="Amino_oxidase"/>
</dbReference>
<dbReference type="SUPFAM" id="SSF51905">
    <property type="entry name" value="FAD/NAD(P)-binding domain"/>
    <property type="match status" value="1"/>
</dbReference>
<reference evidence="3" key="1">
    <citation type="journal article" date="2019" name="Int. J. Syst. Evol. Microbiol.">
        <title>The Global Catalogue of Microorganisms (GCM) 10K type strain sequencing project: providing services to taxonomists for standard genome sequencing and annotation.</title>
        <authorList>
            <consortium name="The Broad Institute Genomics Platform"/>
            <consortium name="The Broad Institute Genome Sequencing Center for Infectious Disease"/>
            <person name="Wu L."/>
            <person name="Ma J."/>
        </authorList>
    </citation>
    <scope>NUCLEOTIDE SEQUENCE [LARGE SCALE GENOMIC DNA]</scope>
    <source>
        <strain evidence="3">JCM 17498</strain>
    </source>
</reference>
<proteinExistence type="predicted"/>
<dbReference type="PANTHER" id="PTHR16128:SF5">
    <property type="entry name" value="FAD_NAD(P)-BINDING OXIDOREDUCTASE FAMILY PROTEIN"/>
    <property type="match status" value="1"/>
</dbReference>
<dbReference type="Gene3D" id="3.90.660.10">
    <property type="match status" value="1"/>
</dbReference>
<keyword evidence="3" id="KW-1185">Reference proteome</keyword>
<protein>
    <submittedName>
        <fullName evidence="2">NAD(P)-binding protein</fullName>
    </submittedName>
</protein>
<dbReference type="RefSeq" id="WP_344692404.1">
    <property type="nucleotide sequence ID" value="NZ_BAABBF010000002.1"/>
</dbReference>
<evidence type="ECO:0000313" key="2">
    <source>
        <dbReference type="EMBL" id="GAA3703429.1"/>
    </source>
</evidence>
<organism evidence="2 3">
    <name type="scientific">Sphingomonas cynarae</name>
    <dbReference type="NCBI Taxonomy" id="930197"/>
    <lineage>
        <taxon>Bacteria</taxon>
        <taxon>Pseudomonadati</taxon>
        <taxon>Pseudomonadota</taxon>
        <taxon>Alphaproteobacteria</taxon>
        <taxon>Sphingomonadales</taxon>
        <taxon>Sphingomonadaceae</taxon>
        <taxon>Sphingomonas</taxon>
    </lineage>
</organism>
<dbReference type="PROSITE" id="PS51257">
    <property type="entry name" value="PROKAR_LIPOPROTEIN"/>
    <property type="match status" value="1"/>
</dbReference>
<feature type="domain" description="Amine oxidase" evidence="1">
    <location>
        <begin position="87"/>
        <end position="306"/>
    </location>
</feature>
<evidence type="ECO:0000259" key="1">
    <source>
        <dbReference type="Pfam" id="PF01593"/>
    </source>
</evidence>
<dbReference type="EMBL" id="BAABBF010000002">
    <property type="protein sequence ID" value="GAA3703429.1"/>
    <property type="molecule type" value="Genomic_DNA"/>
</dbReference>
<dbReference type="Pfam" id="PF01593">
    <property type="entry name" value="Amino_oxidase"/>
    <property type="match status" value="1"/>
</dbReference>
<gene>
    <name evidence="2" type="ORF">GCM10022268_11380</name>
</gene>
<dbReference type="InterPro" id="IPR036188">
    <property type="entry name" value="FAD/NAD-bd_sf"/>
</dbReference>
<dbReference type="PRINTS" id="PR00419">
    <property type="entry name" value="ADXRDTASE"/>
</dbReference>
<dbReference type="Proteomes" id="UP001500523">
    <property type="component" value="Unassembled WGS sequence"/>
</dbReference>
<name>A0ABP7DHQ8_9SPHN</name>
<dbReference type="Gene3D" id="3.50.50.60">
    <property type="entry name" value="FAD/NAD(P)-binding domain"/>
    <property type="match status" value="1"/>
</dbReference>